<reference evidence="2" key="1">
    <citation type="journal article" date="2015" name="Nat. Genet.">
        <title>The genome and transcriptome of the zoonotic hookworm Ancylostoma ceylanicum identify infection-specific gene families.</title>
        <authorList>
            <person name="Schwarz E.M."/>
            <person name="Hu Y."/>
            <person name="Antoshechkin I."/>
            <person name="Miller M.M."/>
            <person name="Sternberg P.W."/>
            <person name="Aroian R.V."/>
        </authorList>
    </citation>
    <scope>NUCLEOTIDE SEQUENCE</scope>
    <source>
        <strain evidence="2">HY135</strain>
    </source>
</reference>
<sequence length="88" mass="9745">MSPSGSFSDSQCIVAVTSSSYYQKSKSLFAGTIIQAPMCTLKISDVQIIVDHEITPMDTFYHAGTECKKNRTPTDTFYHAGTKCKKNR</sequence>
<accession>A0A016WFU8</accession>
<dbReference type="Proteomes" id="UP000024635">
    <property type="component" value="Unassembled WGS sequence"/>
</dbReference>
<name>A0A016WFU8_9BILA</name>
<comment type="caution">
    <text evidence="1">The sequence shown here is derived from an EMBL/GenBank/DDBJ whole genome shotgun (WGS) entry which is preliminary data.</text>
</comment>
<gene>
    <name evidence="1" type="primary">Acey_s0739.g1961</name>
    <name evidence="1" type="ORF">Y032_0739g1961</name>
</gene>
<keyword evidence="2" id="KW-1185">Reference proteome</keyword>
<evidence type="ECO:0000313" key="1">
    <source>
        <dbReference type="EMBL" id="EYC38152.1"/>
    </source>
</evidence>
<protein>
    <submittedName>
        <fullName evidence="1">Uncharacterized protein</fullName>
    </submittedName>
</protein>
<proteinExistence type="predicted"/>
<evidence type="ECO:0000313" key="2">
    <source>
        <dbReference type="Proteomes" id="UP000024635"/>
    </source>
</evidence>
<organism evidence="1 2">
    <name type="scientific">Ancylostoma ceylanicum</name>
    <dbReference type="NCBI Taxonomy" id="53326"/>
    <lineage>
        <taxon>Eukaryota</taxon>
        <taxon>Metazoa</taxon>
        <taxon>Ecdysozoa</taxon>
        <taxon>Nematoda</taxon>
        <taxon>Chromadorea</taxon>
        <taxon>Rhabditida</taxon>
        <taxon>Rhabditina</taxon>
        <taxon>Rhabditomorpha</taxon>
        <taxon>Strongyloidea</taxon>
        <taxon>Ancylostomatidae</taxon>
        <taxon>Ancylostomatinae</taxon>
        <taxon>Ancylostoma</taxon>
    </lineage>
</organism>
<dbReference type="EMBL" id="JARK01000339">
    <property type="protein sequence ID" value="EYC38152.1"/>
    <property type="molecule type" value="Genomic_DNA"/>
</dbReference>
<dbReference type="AlphaFoldDB" id="A0A016WFU8"/>